<evidence type="ECO:0000256" key="2">
    <source>
        <dbReference type="PIRSR" id="PIRSR613078-2"/>
    </source>
</evidence>
<dbReference type="InterPro" id="IPR013078">
    <property type="entry name" value="His_Pase_superF_clade-1"/>
</dbReference>
<evidence type="ECO:0000313" key="3">
    <source>
        <dbReference type="EnsemblProtists" id="PYU1_T012125"/>
    </source>
</evidence>
<dbReference type="PANTHER" id="PTHR48100">
    <property type="entry name" value="BROAD-SPECIFICITY PHOSPHATASE YOR283W-RELATED"/>
    <property type="match status" value="1"/>
</dbReference>
<accession>K3X4H6</accession>
<feature type="active site" description="Proton donor/acceptor" evidence="1">
    <location>
        <position position="128"/>
    </location>
</feature>
<proteinExistence type="predicted"/>
<evidence type="ECO:0000256" key="1">
    <source>
        <dbReference type="PIRSR" id="PIRSR613078-1"/>
    </source>
</evidence>
<keyword evidence="4" id="KW-1185">Reference proteome</keyword>
<dbReference type="InParanoid" id="K3X4H6"/>
<dbReference type="EMBL" id="GL376601">
    <property type="status" value="NOT_ANNOTATED_CDS"/>
    <property type="molecule type" value="Genomic_DNA"/>
</dbReference>
<dbReference type="AlphaFoldDB" id="K3X4H6"/>
<dbReference type="EnsemblProtists" id="PYU1_T012125">
    <property type="protein sequence ID" value="PYU1_T012125"/>
    <property type="gene ID" value="PYU1_G012099"/>
</dbReference>
<feature type="binding site" evidence="2">
    <location>
        <position position="103"/>
    </location>
    <ligand>
        <name>substrate</name>
    </ligand>
</feature>
<dbReference type="VEuPathDB" id="FungiDB:PYU1_G012099"/>
<dbReference type="PROSITE" id="PS00175">
    <property type="entry name" value="PG_MUTASE"/>
    <property type="match status" value="1"/>
</dbReference>
<organism evidence="3 4">
    <name type="scientific">Globisporangium ultimum (strain ATCC 200006 / CBS 805.95 / DAOM BR144)</name>
    <name type="common">Pythium ultimum</name>
    <dbReference type="NCBI Taxonomy" id="431595"/>
    <lineage>
        <taxon>Eukaryota</taxon>
        <taxon>Sar</taxon>
        <taxon>Stramenopiles</taxon>
        <taxon>Oomycota</taxon>
        <taxon>Peronosporomycetes</taxon>
        <taxon>Pythiales</taxon>
        <taxon>Pythiaceae</taxon>
        <taxon>Globisporangium</taxon>
    </lineage>
</organism>
<dbReference type="STRING" id="431595.K3X4H6"/>
<name>K3X4H6_GLOUD</name>
<dbReference type="Proteomes" id="UP000019132">
    <property type="component" value="Unassembled WGS sequence"/>
</dbReference>
<dbReference type="HOGENOM" id="CLU_033323_9_5_1"/>
<feature type="active site" description="Tele-phosphohistidine intermediate" evidence="1">
    <location>
        <position position="53"/>
    </location>
</feature>
<dbReference type="InterPro" id="IPR029033">
    <property type="entry name" value="His_PPase_superfam"/>
</dbReference>
<dbReference type="GO" id="GO:0016791">
    <property type="term" value="F:phosphatase activity"/>
    <property type="evidence" value="ECO:0007669"/>
    <property type="project" value="TreeGrafter"/>
</dbReference>
<dbReference type="Pfam" id="PF00300">
    <property type="entry name" value="His_Phos_1"/>
    <property type="match status" value="1"/>
</dbReference>
<dbReference type="OMA" id="DGWQLEY"/>
<dbReference type="SUPFAM" id="SSF53254">
    <property type="entry name" value="Phosphoglycerate mutase-like"/>
    <property type="match status" value="1"/>
</dbReference>
<dbReference type="CDD" id="cd07067">
    <property type="entry name" value="HP_PGM_like"/>
    <property type="match status" value="1"/>
</dbReference>
<dbReference type="InterPro" id="IPR050275">
    <property type="entry name" value="PGM_Phosphatase"/>
</dbReference>
<evidence type="ECO:0000313" key="4">
    <source>
        <dbReference type="Proteomes" id="UP000019132"/>
    </source>
</evidence>
<feature type="binding site" evidence="2">
    <location>
        <begin position="52"/>
        <end position="59"/>
    </location>
    <ligand>
        <name>substrate</name>
    </ligand>
</feature>
<reference evidence="4" key="2">
    <citation type="submission" date="2010-04" db="EMBL/GenBank/DDBJ databases">
        <authorList>
            <person name="Buell R."/>
            <person name="Hamilton J."/>
            <person name="Hostetler J."/>
        </authorList>
    </citation>
    <scope>NUCLEOTIDE SEQUENCE [LARGE SCALE GENOMIC DNA]</scope>
    <source>
        <strain evidence="4">DAOM:BR144</strain>
    </source>
</reference>
<evidence type="ECO:0008006" key="5">
    <source>
        <dbReference type="Google" id="ProtNLM"/>
    </source>
</evidence>
<dbReference type="eggNOG" id="KOG0235">
    <property type="taxonomic scope" value="Eukaryota"/>
</dbReference>
<reference evidence="4" key="1">
    <citation type="journal article" date="2010" name="Genome Biol.">
        <title>Genome sequence of the necrotrophic plant pathogen Pythium ultimum reveals original pathogenicity mechanisms and effector repertoire.</title>
        <authorList>
            <person name="Levesque C.A."/>
            <person name="Brouwer H."/>
            <person name="Cano L."/>
            <person name="Hamilton J.P."/>
            <person name="Holt C."/>
            <person name="Huitema E."/>
            <person name="Raffaele S."/>
            <person name="Robideau G.P."/>
            <person name="Thines M."/>
            <person name="Win J."/>
            <person name="Zerillo M.M."/>
            <person name="Beakes G.W."/>
            <person name="Boore J.L."/>
            <person name="Busam D."/>
            <person name="Dumas B."/>
            <person name="Ferriera S."/>
            <person name="Fuerstenberg S.I."/>
            <person name="Gachon C.M."/>
            <person name="Gaulin E."/>
            <person name="Govers F."/>
            <person name="Grenville-Briggs L."/>
            <person name="Horner N."/>
            <person name="Hostetler J."/>
            <person name="Jiang R.H."/>
            <person name="Johnson J."/>
            <person name="Krajaejun T."/>
            <person name="Lin H."/>
            <person name="Meijer H.J."/>
            <person name="Moore B."/>
            <person name="Morris P."/>
            <person name="Phuntmart V."/>
            <person name="Puiu D."/>
            <person name="Shetty J."/>
            <person name="Stajich J.E."/>
            <person name="Tripathy S."/>
            <person name="Wawra S."/>
            <person name="van West P."/>
            <person name="Whitty B.R."/>
            <person name="Coutinho P.M."/>
            <person name="Henrissat B."/>
            <person name="Martin F."/>
            <person name="Thomas P.D."/>
            <person name="Tyler B.M."/>
            <person name="De Vries R.P."/>
            <person name="Kamoun S."/>
            <person name="Yandell M."/>
            <person name="Tisserat N."/>
            <person name="Buell C.R."/>
        </authorList>
    </citation>
    <scope>NUCLEOTIDE SEQUENCE</scope>
    <source>
        <strain evidence="4">DAOM:BR144</strain>
    </source>
</reference>
<reference evidence="3" key="3">
    <citation type="submission" date="2015-02" db="UniProtKB">
        <authorList>
            <consortium name="EnsemblProtists"/>
        </authorList>
    </citation>
    <scope>IDENTIFICATION</scope>
    <source>
        <strain evidence="3">DAOM BR144</strain>
    </source>
</reference>
<dbReference type="SMART" id="SM00855">
    <property type="entry name" value="PGAM"/>
    <property type="match status" value="1"/>
</dbReference>
<dbReference type="Gene3D" id="3.40.50.1240">
    <property type="entry name" value="Phosphoglycerate mutase-like"/>
    <property type="match status" value="1"/>
</dbReference>
<dbReference type="InterPro" id="IPR001345">
    <property type="entry name" value="PG/BPGM_mutase_AS"/>
</dbReference>
<sequence length="255" mass="28394">MDDQTVSVVSDAGAQDLIMTSAAASTKIFTAPSLAQQLPPVAEGCTRLYLCRHGQTEFNRLHKFQGRGVNTALNEMGQLQASYLAQSMRNVPLRAIYSSTLRRARETATIVSQLHQKIELKHFQDLEEMSFGMFEGNAHELYDDQVQAIHHKWLAGDYEARFPNGENPLEVVARGVAKINSIMVAFQPQDHVLIVTHGRFNKVVLAQMLHGGLSKMHDLTQDNTCVNVVDYDHVTRTYKPVLLNSTSHLPTSPAV</sequence>
<protein>
    <recommendedName>
        <fullName evidence="5">Phosphoglycerate mutase</fullName>
    </recommendedName>
</protein>
<dbReference type="PANTHER" id="PTHR48100:SF10">
    <property type="entry name" value="2-CARBOXY-D-ARABINITOL-1-PHOSPHATASE-RELATED"/>
    <property type="match status" value="1"/>
</dbReference>